<dbReference type="EC" id="3.1.1.-" evidence="6"/>
<proteinExistence type="inferred from homology"/>
<evidence type="ECO:0000256" key="6">
    <source>
        <dbReference type="RuleBase" id="RU361235"/>
    </source>
</evidence>
<dbReference type="Pfam" id="PF00135">
    <property type="entry name" value="COesterase"/>
    <property type="match status" value="1"/>
</dbReference>
<feature type="domain" description="Carboxylesterase type B" evidence="7">
    <location>
        <begin position="30"/>
        <end position="533"/>
    </location>
</feature>
<sequence length="551" mass="61059">MKGIYLVVNSILIVLSVAALSNCDEGEWRKVHIAQGDVLGRKDPAGGLYTFYNIPYATVPTGTDRFKAPLPGPVWVQSLEAVDKGIICMQVPTKGITSLTMQEDCLIANIFVPDTDEKDLPVIVSIHGGGFEIGYGAMVSPKYLVKTKKVIVVTFNYRLGVQGFLCLGTNDVPGNAGLKDQVALLRWVQKNIASFGGNPNDVTLTGGSAGSISTLLLMLSKSAEGLFKKVVPQSGAAVASVAVQLDPLENAKMWAKMLNFTNVDDLTALEDFYKNTPLESLYFSALREDSSLFHSPCIEAHTSEETVLDDSPYDIIKSGNYRKVPILIGTTNMEGLIQVNKLQMWEMAMNENFSDFLPADLQFDKEEQKEEIAKKVKEFYFGDQPVGEDTILSYVEYFSDVMFNFPTLRTVQLLVESGHDQIYLYQYSFVDESTPYVPFTKVRGAGHCAQSVAIFDGVPSVTDDESKLSVEYQQMKATMRRILHNFAVHGKPVLNGSSLPAWPVADADGSPYMSLTEPVQLEGAYLEKRAKFWNDIYEKYYREPVPPQLQL</sequence>
<dbReference type="PROSITE" id="PS00122">
    <property type="entry name" value="CARBOXYLESTERASE_B_1"/>
    <property type="match status" value="1"/>
</dbReference>
<dbReference type="InterPro" id="IPR019826">
    <property type="entry name" value="Carboxylesterase_B_AS"/>
</dbReference>
<dbReference type="SUPFAM" id="SSF53474">
    <property type="entry name" value="alpha/beta-Hydrolases"/>
    <property type="match status" value="1"/>
</dbReference>
<dbReference type="InterPro" id="IPR002018">
    <property type="entry name" value="CarbesteraseB"/>
</dbReference>
<dbReference type="Gene3D" id="3.40.50.1820">
    <property type="entry name" value="alpha/beta hydrolase"/>
    <property type="match status" value="1"/>
</dbReference>
<dbReference type="InterPro" id="IPR029058">
    <property type="entry name" value="AB_hydrolase_fold"/>
</dbReference>
<name>A0A2A4J3H7_HELVI</name>
<dbReference type="PANTHER" id="PTHR11559">
    <property type="entry name" value="CARBOXYLESTERASE"/>
    <property type="match status" value="1"/>
</dbReference>
<feature type="signal peptide" evidence="6">
    <location>
        <begin position="1"/>
        <end position="19"/>
    </location>
</feature>
<dbReference type="AlphaFoldDB" id="A0A2A4J3H7"/>
<keyword evidence="4" id="KW-1015">Disulfide bond</keyword>
<comment type="caution">
    <text evidence="8">The sequence shown here is derived from an EMBL/GenBank/DDBJ whole genome shotgun (WGS) entry which is preliminary data.</text>
</comment>
<keyword evidence="2" id="KW-0719">Serine esterase</keyword>
<keyword evidence="6" id="KW-0732">Signal</keyword>
<evidence type="ECO:0000256" key="3">
    <source>
        <dbReference type="ARBA" id="ARBA00022801"/>
    </source>
</evidence>
<dbReference type="InterPro" id="IPR050309">
    <property type="entry name" value="Type-B_Carboxylest/Lipase"/>
</dbReference>
<reference evidence="8" key="1">
    <citation type="submission" date="2017-09" db="EMBL/GenBank/DDBJ databases">
        <title>Contemporary evolution of a Lepidopteran species, Heliothis virescens, in response to modern agricultural practices.</title>
        <authorList>
            <person name="Fritz M.L."/>
            <person name="Deyonke A.M."/>
            <person name="Papanicolaou A."/>
            <person name="Micinski S."/>
            <person name="Westbrook J."/>
            <person name="Gould F."/>
        </authorList>
    </citation>
    <scope>NUCLEOTIDE SEQUENCE [LARGE SCALE GENOMIC DNA]</scope>
    <source>
        <strain evidence="8">HvINT-</strain>
        <tissue evidence="8">Whole body</tissue>
    </source>
</reference>
<evidence type="ECO:0000313" key="8">
    <source>
        <dbReference type="EMBL" id="PCG66541.1"/>
    </source>
</evidence>
<protein>
    <recommendedName>
        <fullName evidence="6">Carboxylic ester hydrolase</fullName>
        <ecNumber evidence="6">3.1.1.-</ecNumber>
    </recommendedName>
</protein>
<feature type="chain" id="PRO_5011824839" description="Carboxylic ester hydrolase" evidence="6">
    <location>
        <begin position="20"/>
        <end position="551"/>
    </location>
</feature>
<evidence type="ECO:0000256" key="5">
    <source>
        <dbReference type="ARBA" id="ARBA00023180"/>
    </source>
</evidence>
<dbReference type="STRING" id="7102.A0A2A4J3H7"/>
<evidence type="ECO:0000256" key="2">
    <source>
        <dbReference type="ARBA" id="ARBA00022487"/>
    </source>
</evidence>
<gene>
    <name evidence="8" type="ORF">B5V51_7574</name>
</gene>
<evidence type="ECO:0000259" key="7">
    <source>
        <dbReference type="Pfam" id="PF00135"/>
    </source>
</evidence>
<comment type="similarity">
    <text evidence="1 6">Belongs to the type-B carboxylesterase/lipase family.</text>
</comment>
<dbReference type="EMBL" id="NWSH01003330">
    <property type="protein sequence ID" value="PCG66541.1"/>
    <property type="molecule type" value="Genomic_DNA"/>
</dbReference>
<accession>A0A2A4J3H7</accession>
<keyword evidence="5" id="KW-0325">Glycoprotein</keyword>
<evidence type="ECO:0000256" key="1">
    <source>
        <dbReference type="ARBA" id="ARBA00005964"/>
    </source>
</evidence>
<organism evidence="8">
    <name type="scientific">Heliothis virescens</name>
    <name type="common">Tobacco budworm moth</name>
    <dbReference type="NCBI Taxonomy" id="7102"/>
    <lineage>
        <taxon>Eukaryota</taxon>
        <taxon>Metazoa</taxon>
        <taxon>Ecdysozoa</taxon>
        <taxon>Arthropoda</taxon>
        <taxon>Hexapoda</taxon>
        <taxon>Insecta</taxon>
        <taxon>Pterygota</taxon>
        <taxon>Neoptera</taxon>
        <taxon>Endopterygota</taxon>
        <taxon>Lepidoptera</taxon>
        <taxon>Glossata</taxon>
        <taxon>Ditrysia</taxon>
        <taxon>Noctuoidea</taxon>
        <taxon>Noctuidae</taxon>
        <taxon>Heliothinae</taxon>
        <taxon>Heliothis</taxon>
    </lineage>
</organism>
<keyword evidence="3 6" id="KW-0378">Hydrolase</keyword>
<dbReference type="GO" id="GO:0052689">
    <property type="term" value="F:carboxylic ester hydrolase activity"/>
    <property type="evidence" value="ECO:0007669"/>
    <property type="project" value="UniProtKB-KW"/>
</dbReference>
<evidence type="ECO:0000256" key="4">
    <source>
        <dbReference type="ARBA" id="ARBA00023157"/>
    </source>
</evidence>